<protein>
    <submittedName>
        <fullName evidence="3">ATPases of the AAA+ class</fullName>
    </submittedName>
</protein>
<reference evidence="3 4" key="1">
    <citation type="journal article" date="2017" name="Environ. Microbiol. Rep.">
        <title>Genetic diversity of marine anaerobic ammonium-oxidizing bacteria as revealed by genomic and proteomic analyses of 'Candidatus Scalindua japonica'.</title>
        <authorList>
            <person name="Oshiki M."/>
            <person name="Mizuto K."/>
            <person name="Kimura Z."/>
            <person name="Kindaichi T."/>
            <person name="Satoh H."/>
            <person name="Okabe S."/>
        </authorList>
    </citation>
    <scope>NUCLEOTIDE SEQUENCE [LARGE SCALE GENOMIC DNA]</scope>
    <source>
        <strain evidence="4">husup-a2</strain>
    </source>
</reference>
<keyword evidence="4" id="KW-1185">Reference proteome</keyword>
<sequence length="207" mass="23917">MKYFFSLFILTISFVFCASPAIESAKNKRPKINLRPYYKIVPLSEIEEIPNIVIREKRENQGFIGHSTISHNYEINIIKNDKVVIDYATGLMWHQSGSLKSMSWKRAKKWITDLNKMSYAGFSNWRLPTLEEAASLLEPIEKNSNQFIDTVFDKTQSSIWTCDSNVSSTSLQLDRAWSVNFIHGLVSRNDIMFERKKVRPVRVSSGN</sequence>
<proteinExistence type="predicted"/>
<dbReference type="EMBL" id="BAOS01000010">
    <property type="protein sequence ID" value="GAX60307.1"/>
    <property type="molecule type" value="Genomic_DNA"/>
</dbReference>
<keyword evidence="1" id="KW-0732">Signal</keyword>
<comment type="caution">
    <text evidence="3">The sequence shown here is derived from an EMBL/GenBank/DDBJ whole genome shotgun (WGS) entry which is preliminary data.</text>
</comment>
<feature type="signal peptide" evidence="1">
    <location>
        <begin position="1"/>
        <end position="18"/>
    </location>
</feature>
<dbReference type="OrthoDB" id="341917at2"/>
<feature type="chain" id="PRO_5012334958" evidence="1">
    <location>
        <begin position="19"/>
        <end position="207"/>
    </location>
</feature>
<feature type="domain" description="Lcl C-terminal" evidence="2">
    <location>
        <begin position="83"/>
        <end position="202"/>
    </location>
</feature>
<evidence type="ECO:0000313" key="3">
    <source>
        <dbReference type="EMBL" id="GAX60307.1"/>
    </source>
</evidence>
<dbReference type="Pfam" id="PF07603">
    <property type="entry name" value="Lcl_C"/>
    <property type="match status" value="1"/>
</dbReference>
<dbReference type="RefSeq" id="WP_096893598.1">
    <property type="nucleotide sequence ID" value="NZ_BAOS01000010.1"/>
</dbReference>
<dbReference type="Proteomes" id="UP000218542">
    <property type="component" value="Unassembled WGS sequence"/>
</dbReference>
<organism evidence="3 4">
    <name type="scientific">Candidatus Scalindua japonica</name>
    <dbReference type="NCBI Taxonomy" id="1284222"/>
    <lineage>
        <taxon>Bacteria</taxon>
        <taxon>Pseudomonadati</taxon>
        <taxon>Planctomycetota</taxon>
        <taxon>Candidatus Brocadiia</taxon>
        <taxon>Candidatus Brocadiales</taxon>
        <taxon>Candidatus Scalinduaceae</taxon>
        <taxon>Candidatus Scalindua</taxon>
    </lineage>
</organism>
<accession>A0A286TWN8</accession>
<evidence type="ECO:0000313" key="4">
    <source>
        <dbReference type="Proteomes" id="UP000218542"/>
    </source>
</evidence>
<dbReference type="InterPro" id="IPR011460">
    <property type="entry name" value="Lcl_C"/>
</dbReference>
<evidence type="ECO:0000259" key="2">
    <source>
        <dbReference type="Pfam" id="PF07603"/>
    </source>
</evidence>
<gene>
    <name evidence="3" type="ORF">SCALIN_C10_0067</name>
</gene>
<dbReference type="AlphaFoldDB" id="A0A286TWN8"/>
<name>A0A286TWN8_9BACT</name>
<evidence type="ECO:0000256" key="1">
    <source>
        <dbReference type="SAM" id="SignalP"/>
    </source>
</evidence>